<evidence type="ECO:0000256" key="6">
    <source>
        <dbReference type="ARBA" id="ARBA00023277"/>
    </source>
</evidence>
<evidence type="ECO:0000313" key="14">
    <source>
        <dbReference type="Proteomes" id="UP000050424"/>
    </source>
</evidence>
<dbReference type="GO" id="GO:0005975">
    <property type="term" value="P:carbohydrate metabolic process"/>
    <property type="evidence" value="ECO:0007669"/>
    <property type="project" value="InterPro"/>
</dbReference>
<evidence type="ECO:0000259" key="12">
    <source>
        <dbReference type="PROSITE" id="PS51677"/>
    </source>
</evidence>
<dbReference type="AlphaFoldDB" id="A0A0P7BIA1"/>
<dbReference type="CDD" id="cd11618">
    <property type="entry name" value="ChtBD1_1"/>
    <property type="match status" value="2"/>
</dbReference>
<keyword evidence="7" id="KW-0170">Cobalt</keyword>
<dbReference type="CDD" id="cd10951">
    <property type="entry name" value="CE4_ClCDA_like"/>
    <property type="match status" value="1"/>
</dbReference>
<accession>A0A0P7BIA1</accession>
<evidence type="ECO:0000256" key="9">
    <source>
        <dbReference type="SAM" id="MobiDB-lite"/>
    </source>
</evidence>
<dbReference type="InterPro" id="IPR036861">
    <property type="entry name" value="Endochitinase-like_sf"/>
</dbReference>
<evidence type="ECO:0000259" key="11">
    <source>
        <dbReference type="PROSITE" id="PS50941"/>
    </source>
</evidence>
<gene>
    <name evidence="13" type="ORF">AK830_g5801</name>
</gene>
<feature type="disulfide bond" evidence="8">
    <location>
        <begin position="386"/>
        <end position="400"/>
    </location>
</feature>
<dbReference type="GO" id="GO:0008061">
    <property type="term" value="F:chitin binding"/>
    <property type="evidence" value="ECO:0007669"/>
    <property type="project" value="UniProtKB-UniRule"/>
</dbReference>
<feature type="domain" description="Chitin-binding type-1" evidence="11">
    <location>
        <begin position="43"/>
        <end position="87"/>
    </location>
</feature>
<keyword evidence="5" id="KW-0378">Hydrolase</keyword>
<protein>
    <recommendedName>
        <fullName evidence="15">Chitin deacetylase</fullName>
    </recommendedName>
</protein>
<dbReference type="Proteomes" id="UP000050424">
    <property type="component" value="Unassembled WGS sequence"/>
</dbReference>
<organism evidence="13 14">
    <name type="scientific">Neonectria ditissima</name>
    <dbReference type="NCBI Taxonomy" id="78410"/>
    <lineage>
        <taxon>Eukaryota</taxon>
        <taxon>Fungi</taxon>
        <taxon>Dikarya</taxon>
        <taxon>Ascomycota</taxon>
        <taxon>Pezizomycotina</taxon>
        <taxon>Sordariomycetes</taxon>
        <taxon>Hypocreomycetidae</taxon>
        <taxon>Hypocreales</taxon>
        <taxon>Nectriaceae</taxon>
        <taxon>Neonectria</taxon>
    </lineage>
</organism>
<dbReference type="GO" id="GO:0046872">
    <property type="term" value="F:metal ion binding"/>
    <property type="evidence" value="ECO:0007669"/>
    <property type="project" value="UniProtKB-KW"/>
</dbReference>
<dbReference type="PROSITE" id="PS51677">
    <property type="entry name" value="NODB"/>
    <property type="match status" value="1"/>
</dbReference>
<evidence type="ECO:0008006" key="15">
    <source>
        <dbReference type="Google" id="ProtNLM"/>
    </source>
</evidence>
<dbReference type="InterPro" id="IPR001002">
    <property type="entry name" value="Chitin-bd_1"/>
</dbReference>
<feature type="domain" description="Chitin-binding type-1" evidence="11">
    <location>
        <begin position="423"/>
        <end position="468"/>
    </location>
</feature>
<dbReference type="InterPro" id="IPR011330">
    <property type="entry name" value="Glyco_hydro/deAcase_b/a-brl"/>
</dbReference>
<evidence type="ECO:0000256" key="5">
    <source>
        <dbReference type="ARBA" id="ARBA00022801"/>
    </source>
</evidence>
<keyword evidence="3" id="KW-0479">Metal-binding</keyword>
<keyword evidence="14" id="KW-1185">Reference proteome</keyword>
<feature type="domain" description="Chitin-binding type-1" evidence="11">
    <location>
        <begin position="367"/>
        <end position="413"/>
    </location>
</feature>
<dbReference type="PANTHER" id="PTHR46471">
    <property type="entry name" value="CHITIN DEACETYLASE"/>
    <property type="match status" value="1"/>
</dbReference>
<feature type="disulfide bond" evidence="8">
    <location>
        <begin position="53"/>
        <end position="65"/>
    </location>
</feature>
<feature type="disulfide bond" evidence="8">
    <location>
        <begin position="58"/>
        <end position="72"/>
    </location>
</feature>
<dbReference type="PANTHER" id="PTHR46471:SF4">
    <property type="entry name" value="CHITIN DEACETYLASE"/>
    <property type="match status" value="1"/>
</dbReference>
<feature type="disulfide bond" evidence="8">
    <location>
        <begin position="442"/>
        <end position="456"/>
    </location>
</feature>
<proteinExistence type="predicted"/>
<keyword evidence="4 10" id="KW-0732">Signal</keyword>
<dbReference type="STRING" id="78410.A0A0P7BIA1"/>
<dbReference type="SUPFAM" id="SSF57016">
    <property type="entry name" value="Plant lectins/antimicrobial peptides"/>
    <property type="match status" value="3"/>
</dbReference>
<evidence type="ECO:0000313" key="13">
    <source>
        <dbReference type="EMBL" id="KPM40725.1"/>
    </source>
</evidence>
<feature type="signal peptide" evidence="10">
    <location>
        <begin position="1"/>
        <end position="19"/>
    </location>
</feature>
<dbReference type="OrthoDB" id="407355at2759"/>
<reference evidence="13 14" key="1">
    <citation type="submission" date="2015-09" db="EMBL/GenBank/DDBJ databases">
        <title>Draft genome of a European isolate of the apple canker pathogen Neonectria ditissima.</title>
        <authorList>
            <person name="Gomez-Cortecero A."/>
            <person name="Harrison R.J."/>
            <person name="Armitage A.D."/>
        </authorList>
    </citation>
    <scope>NUCLEOTIDE SEQUENCE [LARGE SCALE GENOMIC DNA]</scope>
    <source>
        <strain evidence="13 14">R09/05</strain>
    </source>
</reference>
<evidence type="ECO:0000256" key="3">
    <source>
        <dbReference type="ARBA" id="ARBA00022723"/>
    </source>
</evidence>
<keyword evidence="8" id="KW-1015">Disulfide bond</keyword>
<comment type="cofactor">
    <cofactor evidence="1">
        <name>Co(2+)</name>
        <dbReference type="ChEBI" id="CHEBI:48828"/>
    </cofactor>
</comment>
<evidence type="ECO:0000256" key="8">
    <source>
        <dbReference type="PROSITE-ProRule" id="PRU00261"/>
    </source>
</evidence>
<dbReference type="SMART" id="SM00270">
    <property type="entry name" value="ChtBD1"/>
    <property type="match status" value="3"/>
</dbReference>
<dbReference type="GO" id="GO:0016810">
    <property type="term" value="F:hydrolase activity, acting on carbon-nitrogen (but not peptide) bonds"/>
    <property type="evidence" value="ECO:0007669"/>
    <property type="project" value="InterPro"/>
</dbReference>
<keyword evidence="2 8" id="KW-0147">Chitin-binding</keyword>
<dbReference type="Gene3D" id="3.20.20.370">
    <property type="entry name" value="Glycoside hydrolase/deacetylase"/>
    <property type="match status" value="1"/>
</dbReference>
<evidence type="ECO:0000256" key="2">
    <source>
        <dbReference type="ARBA" id="ARBA00022669"/>
    </source>
</evidence>
<dbReference type="CDD" id="cd00035">
    <property type="entry name" value="ChtBD1"/>
    <property type="match status" value="1"/>
</dbReference>
<dbReference type="Gene3D" id="3.30.60.10">
    <property type="entry name" value="Endochitinase-like"/>
    <property type="match status" value="3"/>
</dbReference>
<feature type="region of interest" description="Disordered" evidence="9">
    <location>
        <begin position="333"/>
        <end position="359"/>
    </location>
</feature>
<evidence type="ECO:0000256" key="10">
    <source>
        <dbReference type="SAM" id="SignalP"/>
    </source>
</evidence>
<comment type="caution">
    <text evidence="13">The sequence shown here is derived from an EMBL/GenBank/DDBJ whole genome shotgun (WGS) entry which is preliminary data.</text>
</comment>
<feature type="domain" description="NodB homology" evidence="12">
    <location>
        <begin position="120"/>
        <end position="316"/>
    </location>
</feature>
<evidence type="ECO:0000256" key="4">
    <source>
        <dbReference type="ARBA" id="ARBA00022729"/>
    </source>
</evidence>
<evidence type="ECO:0000256" key="1">
    <source>
        <dbReference type="ARBA" id="ARBA00001941"/>
    </source>
</evidence>
<evidence type="ECO:0000256" key="7">
    <source>
        <dbReference type="ARBA" id="ARBA00023285"/>
    </source>
</evidence>
<comment type="caution">
    <text evidence="8">Lacks conserved residue(s) required for the propagation of feature annotation.</text>
</comment>
<dbReference type="InterPro" id="IPR002509">
    <property type="entry name" value="NODB_dom"/>
</dbReference>
<keyword evidence="6" id="KW-0119">Carbohydrate metabolism</keyword>
<name>A0A0P7BIA1_9HYPO</name>
<dbReference type="PROSITE" id="PS50941">
    <property type="entry name" value="CHIT_BIND_I_2"/>
    <property type="match status" value="3"/>
</dbReference>
<dbReference type="SUPFAM" id="SSF88713">
    <property type="entry name" value="Glycoside hydrolase/deacetylase"/>
    <property type="match status" value="1"/>
</dbReference>
<dbReference type="Pfam" id="PF01522">
    <property type="entry name" value="Polysacc_deac_1"/>
    <property type="match status" value="1"/>
</dbReference>
<dbReference type="EMBL" id="LKCW01000077">
    <property type="protein sequence ID" value="KPM40725.1"/>
    <property type="molecule type" value="Genomic_DNA"/>
</dbReference>
<feature type="chain" id="PRO_5006135849" description="Chitin deacetylase" evidence="10">
    <location>
        <begin position="20"/>
        <end position="468"/>
    </location>
</feature>
<sequence>MKAAVSALAASLLIEASLAHLIRDLGATSILPRNALLQTREKGTDCGEGYGSCDPGLCCSESNWCGSTEDYCDGSSCQLDYSDSCDTFTRPSGSSTETIARPEIGSVPYGTIITECTESGVVALAFDDGPYSYTSDILDVLEEYDLTGTFFVTGNNLGKGQIDDPSLAWPDLLQRMYSAGHQIASHTWTHRELDVVNSTIQRTEMVYNEMAFRNLFGWFPTYMRPPYLECSSSTGCLDLMDDLGYHVITCNLDTKDYENDSPDLIQTSKDKFSAALSDTPSDSSYIILAHDVHEQTVKNLTAYMITTAQDRGYKLVTVGACLGDPKENWYRSAGGASTTTTKAGTTSTSTTSSSTTSSTGGVIISPNQECGGSTGYTCKGSAFGNCCSFYGYCGSTDTYCGTGCDVDFGECNPSSGNITDTTNGLCGPSYKATCANYGTKTCCSEYGYCGSDDTHCGSGCQEDYGTCS</sequence>